<organism evidence="2">
    <name type="scientific">Tanacetum cinerariifolium</name>
    <name type="common">Dalmatian daisy</name>
    <name type="synonym">Chrysanthemum cinerariifolium</name>
    <dbReference type="NCBI Taxonomy" id="118510"/>
    <lineage>
        <taxon>Eukaryota</taxon>
        <taxon>Viridiplantae</taxon>
        <taxon>Streptophyta</taxon>
        <taxon>Embryophyta</taxon>
        <taxon>Tracheophyta</taxon>
        <taxon>Spermatophyta</taxon>
        <taxon>Magnoliopsida</taxon>
        <taxon>eudicotyledons</taxon>
        <taxon>Gunneridae</taxon>
        <taxon>Pentapetalae</taxon>
        <taxon>asterids</taxon>
        <taxon>campanulids</taxon>
        <taxon>Asterales</taxon>
        <taxon>Asteraceae</taxon>
        <taxon>Asteroideae</taxon>
        <taxon>Anthemideae</taxon>
        <taxon>Anthemidinae</taxon>
        <taxon>Tanacetum</taxon>
    </lineage>
</organism>
<dbReference type="EMBL" id="BKCJ011161561">
    <property type="protein sequence ID" value="GFC96662.1"/>
    <property type="molecule type" value="Genomic_DNA"/>
</dbReference>
<feature type="region of interest" description="Disordered" evidence="1">
    <location>
        <begin position="28"/>
        <end position="110"/>
    </location>
</feature>
<name>A0A699SGF6_TANCI</name>
<feature type="non-terminal residue" evidence="2">
    <location>
        <position position="1"/>
    </location>
</feature>
<evidence type="ECO:0000313" key="2">
    <source>
        <dbReference type="EMBL" id="GFC96662.1"/>
    </source>
</evidence>
<keyword evidence="2" id="KW-0378">Hydrolase</keyword>
<dbReference type="GO" id="GO:0016787">
    <property type="term" value="F:hydrolase activity"/>
    <property type="evidence" value="ECO:0007669"/>
    <property type="project" value="UniProtKB-KW"/>
</dbReference>
<dbReference type="AlphaFoldDB" id="A0A699SGF6"/>
<evidence type="ECO:0000256" key="1">
    <source>
        <dbReference type="SAM" id="MobiDB-lite"/>
    </source>
</evidence>
<protein>
    <submittedName>
        <fullName evidence="2">Ubiquitin hydrolase</fullName>
    </submittedName>
</protein>
<proteinExistence type="predicted"/>
<sequence>QEKEVVDGKLAGLLSALKNLDNLIKCHRPSPTVESSSEENQNRNPFASENVASPITPKQFVKFVKGSDSQSKSKTDEKETPEKTPVKNAKQYRKPNKKPNVRGNQRNWNNLKSHQLGLDFVMKKKACFNSGDFNHLAYECRKR</sequence>
<feature type="compositionally biased region" description="Basic and acidic residues" evidence="1">
    <location>
        <begin position="71"/>
        <end position="85"/>
    </location>
</feature>
<feature type="compositionally biased region" description="Polar residues" evidence="1">
    <location>
        <begin position="32"/>
        <end position="53"/>
    </location>
</feature>
<feature type="non-terminal residue" evidence="2">
    <location>
        <position position="143"/>
    </location>
</feature>
<reference evidence="2" key="1">
    <citation type="journal article" date="2019" name="Sci. Rep.">
        <title>Draft genome of Tanacetum cinerariifolium, the natural source of mosquito coil.</title>
        <authorList>
            <person name="Yamashiro T."/>
            <person name="Shiraishi A."/>
            <person name="Satake H."/>
            <person name="Nakayama K."/>
        </authorList>
    </citation>
    <scope>NUCLEOTIDE SEQUENCE</scope>
</reference>
<comment type="caution">
    <text evidence="2">The sequence shown here is derived from an EMBL/GenBank/DDBJ whole genome shotgun (WGS) entry which is preliminary data.</text>
</comment>
<gene>
    <name evidence="2" type="ORF">Tci_868632</name>
</gene>
<accession>A0A699SGF6</accession>
<feature type="compositionally biased region" description="Basic residues" evidence="1">
    <location>
        <begin position="90"/>
        <end position="100"/>
    </location>
</feature>